<protein>
    <submittedName>
        <fullName evidence="1">DUF3025 domain-containing protein</fullName>
    </submittedName>
</protein>
<accession>A0A3N5YAA9</accession>
<comment type="caution">
    <text evidence="1">The sequence shown here is derived from an EMBL/GenBank/DDBJ whole genome shotgun (WGS) entry which is preliminary data.</text>
</comment>
<dbReference type="InterPro" id="IPR021390">
    <property type="entry name" value="DUF3025"/>
</dbReference>
<dbReference type="Pfam" id="PF11227">
    <property type="entry name" value="DUF3025"/>
    <property type="match status" value="1"/>
</dbReference>
<dbReference type="Proteomes" id="UP000275281">
    <property type="component" value="Unassembled WGS sequence"/>
</dbReference>
<reference evidence="1 2" key="1">
    <citation type="submission" date="2018-11" db="EMBL/GenBank/DDBJ databases">
        <authorList>
            <person name="Ye M.-Q."/>
            <person name="Du Z.-J."/>
        </authorList>
    </citation>
    <scope>NUCLEOTIDE SEQUENCE [LARGE SCALE GENOMIC DNA]</scope>
    <source>
        <strain evidence="1 2">U0105</strain>
    </source>
</reference>
<evidence type="ECO:0000313" key="1">
    <source>
        <dbReference type="EMBL" id="RPJ68439.1"/>
    </source>
</evidence>
<organism evidence="1 2">
    <name type="scientific">Alteromonas sediminis</name>
    <dbReference type="NCBI Taxonomy" id="2259342"/>
    <lineage>
        <taxon>Bacteria</taxon>
        <taxon>Pseudomonadati</taxon>
        <taxon>Pseudomonadota</taxon>
        <taxon>Gammaproteobacteria</taxon>
        <taxon>Alteromonadales</taxon>
        <taxon>Alteromonadaceae</taxon>
        <taxon>Alteromonas/Salinimonas group</taxon>
        <taxon>Alteromonas</taxon>
    </lineage>
</organism>
<name>A0A3N5YAA9_9ALTE</name>
<proteinExistence type="predicted"/>
<sequence>MVDQWQPALLSKIPCQLTADFISQVGMESCTAFPSAIQLNQMLVASQPDTDYQFIVQDHRCENDYYENIIAKKRRIPTRTDNWHDLLNALIWMQFPQSKALISQLHAKDIDNYGLHPRSARRNRLTHFDECGIVLVCAKSQVDKINPMLLALATHDWHSAFTLHKALWHKRVFPVLFGHAMLEMFLSPFIGMTAKWLAIVVDDEVFEVNDCEKRRQIDTALKQKIQVFDGFADKDILRPLPVLGVPHWCDNQNETFYANSAYFRPQRKGVVLTKQYPLS</sequence>
<dbReference type="AlphaFoldDB" id="A0A3N5YAA9"/>
<dbReference type="EMBL" id="RPOK01000001">
    <property type="protein sequence ID" value="RPJ68439.1"/>
    <property type="molecule type" value="Genomic_DNA"/>
</dbReference>
<dbReference type="OrthoDB" id="5292474at2"/>
<evidence type="ECO:0000313" key="2">
    <source>
        <dbReference type="Proteomes" id="UP000275281"/>
    </source>
</evidence>
<gene>
    <name evidence="1" type="ORF">DRW07_03270</name>
</gene>
<keyword evidence="2" id="KW-1185">Reference proteome</keyword>
<dbReference type="RefSeq" id="WP_124026440.1">
    <property type="nucleotide sequence ID" value="NZ_JBHRSN010000005.1"/>
</dbReference>